<feature type="compositionally biased region" description="Low complexity" evidence="12">
    <location>
        <begin position="353"/>
        <end position="366"/>
    </location>
</feature>
<dbReference type="InterPro" id="IPR035979">
    <property type="entry name" value="RBD_domain_sf"/>
</dbReference>
<gene>
    <name evidence="15" type="ORF">CK820_G0008434</name>
</gene>
<dbReference type="InterPro" id="IPR003034">
    <property type="entry name" value="SAP_dom"/>
</dbReference>
<dbReference type="PANTHER" id="PTHR15683:SF5">
    <property type="entry name" value="SAFB-LIKE TRANSCRIPTION MODULATOR"/>
    <property type="match status" value="1"/>
</dbReference>
<evidence type="ECO:0000313" key="15">
    <source>
        <dbReference type="EMBL" id="PNI74633.1"/>
    </source>
</evidence>
<feature type="domain" description="SAP" evidence="14">
    <location>
        <begin position="22"/>
        <end position="56"/>
    </location>
</feature>
<dbReference type="InterPro" id="IPR012677">
    <property type="entry name" value="Nucleotide-bd_a/b_plait_sf"/>
</dbReference>
<name>A0A2J8NS79_PANTR</name>
<evidence type="ECO:0000259" key="13">
    <source>
        <dbReference type="PROSITE" id="PS50102"/>
    </source>
</evidence>
<dbReference type="CDD" id="cd12678">
    <property type="entry name" value="RRM_SLTM"/>
    <property type="match status" value="1"/>
</dbReference>
<sequence>MAAATGAVAASAASGQAEGKKITDLRVIDLKSELKRRNLDITGVKTVLISRLKQAIEEEGGDPDNIELTVSTDTPNKKPTKGKGKKHEADELSGDASVEDDAFIKDCELENQEAHEQDGNDELKDSEEFGENEEENVHSKELLSAEENKRAHELIEAEGIEDIEKEDIESQEIEAQEGEDDTFLTAQDGEEEENEKEGSLAEADHTAHEEMEAHTTVKEAEDDNISVTIQAEDAITLDFDGDDLLETGKNVKITDSEASKPKDGQDAIAQSPEKESKDYEMNANHKDGKKEDCVKGDPVEKEARESSKKAESGDKEKDTLKKGPSSTGASGQAKSSSKESKDSKTSSKDDKGSTSSTSGSSGSSTKNIWVSGLSSNTKAADLKNLFGKYGKVLSAKVVTNARSPGAKCYGIVTMSSSTEVSRCIAHLHRTELHGQLISVEKVKGDPSKKEMKK</sequence>
<evidence type="ECO:0000256" key="9">
    <source>
        <dbReference type="ARBA" id="ARBA00071318"/>
    </source>
</evidence>
<feature type="compositionally biased region" description="Basic and acidic residues" evidence="12">
    <location>
        <begin position="102"/>
        <end position="127"/>
    </location>
</feature>
<evidence type="ECO:0000256" key="7">
    <source>
        <dbReference type="ARBA" id="ARBA00023242"/>
    </source>
</evidence>
<dbReference type="Pfam" id="PF02037">
    <property type="entry name" value="SAP"/>
    <property type="match status" value="1"/>
</dbReference>
<dbReference type="SUPFAM" id="SSF54928">
    <property type="entry name" value="RNA-binding domain, RBD"/>
    <property type="match status" value="1"/>
</dbReference>
<evidence type="ECO:0000256" key="12">
    <source>
        <dbReference type="SAM" id="MobiDB-lite"/>
    </source>
</evidence>
<feature type="compositionally biased region" description="Basic and acidic residues" evidence="12">
    <location>
        <begin position="196"/>
        <end position="219"/>
    </location>
</feature>
<dbReference type="PANTHER" id="PTHR15683">
    <property type="entry name" value="SCAFFOLD ATTACHMENT FACTOR B-RELATED"/>
    <property type="match status" value="1"/>
</dbReference>
<organism evidence="15 16">
    <name type="scientific">Pan troglodytes</name>
    <name type="common">Chimpanzee</name>
    <dbReference type="NCBI Taxonomy" id="9598"/>
    <lineage>
        <taxon>Eukaryota</taxon>
        <taxon>Metazoa</taxon>
        <taxon>Chordata</taxon>
        <taxon>Craniata</taxon>
        <taxon>Vertebrata</taxon>
        <taxon>Euteleostomi</taxon>
        <taxon>Mammalia</taxon>
        <taxon>Eutheria</taxon>
        <taxon>Euarchontoglires</taxon>
        <taxon>Primates</taxon>
        <taxon>Haplorrhini</taxon>
        <taxon>Catarrhini</taxon>
        <taxon>Hominidae</taxon>
        <taxon>Pan</taxon>
    </lineage>
</organism>
<dbReference type="AlphaFoldDB" id="A0A2J8NS79"/>
<protein>
    <recommendedName>
        <fullName evidence="9">SAFB-like transcription modulator</fullName>
    </recommendedName>
    <alternativeName>
        <fullName evidence="10">Modulator of estrogen-induced transcription</fullName>
    </alternativeName>
</protein>
<feature type="compositionally biased region" description="Acidic residues" evidence="12">
    <location>
        <begin position="91"/>
        <end position="101"/>
    </location>
</feature>
<dbReference type="InterPro" id="IPR051738">
    <property type="entry name" value="SAF_Modulators"/>
</dbReference>
<feature type="compositionally biased region" description="Acidic residues" evidence="12">
    <location>
        <begin position="156"/>
        <end position="195"/>
    </location>
</feature>
<keyword evidence="3 11" id="KW-0694">RNA-binding</keyword>
<feature type="compositionally biased region" description="Basic and acidic residues" evidence="12">
    <location>
        <begin position="272"/>
        <end position="321"/>
    </location>
</feature>
<dbReference type="GO" id="GO:0003723">
    <property type="term" value="F:RNA binding"/>
    <property type="evidence" value="ECO:0007669"/>
    <property type="project" value="UniProtKB-UniRule"/>
</dbReference>
<keyword evidence="2" id="KW-0678">Repressor</keyword>
<dbReference type="Pfam" id="PF00076">
    <property type="entry name" value="RRM_1"/>
    <property type="match status" value="1"/>
</dbReference>
<evidence type="ECO:0000256" key="11">
    <source>
        <dbReference type="PROSITE-ProRule" id="PRU00176"/>
    </source>
</evidence>
<dbReference type="Gene3D" id="3.30.70.330">
    <property type="match status" value="1"/>
</dbReference>
<feature type="compositionally biased region" description="Basic and acidic residues" evidence="12">
    <location>
        <begin position="135"/>
        <end position="155"/>
    </location>
</feature>
<keyword evidence="7" id="KW-0539">Nucleus</keyword>
<evidence type="ECO:0000256" key="3">
    <source>
        <dbReference type="ARBA" id="ARBA00022884"/>
    </source>
</evidence>
<evidence type="ECO:0000313" key="16">
    <source>
        <dbReference type="Proteomes" id="UP000236370"/>
    </source>
</evidence>
<feature type="domain" description="RRM" evidence="13">
    <location>
        <begin position="366"/>
        <end position="444"/>
    </location>
</feature>
<comment type="function">
    <text evidence="8">When overexpressed, acts as a general inhibitor of transcription that eventually leads to apoptosis.</text>
</comment>
<reference evidence="15 16" key="1">
    <citation type="submission" date="2017-12" db="EMBL/GenBank/DDBJ databases">
        <title>High-resolution comparative analysis of great ape genomes.</title>
        <authorList>
            <person name="Pollen A."/>
            <person name="Hastie A."/>
            <person name="Hormozdiari F."/>
            <person name="Dougherty M."/>
            <person name="Liu R."/>
            <person name="Chaisson M."/>
            <person name="Hoppe E."/>
            <person name="Hill C."/>
            <person name="Pang A."/>
            <person name="Hillier L."/>
            <person name="Baker C."/>
            <person name="Armstrong J."/>
            <person name="Shendure J."/>
            <person name="Paten B."/>
            <person name="Wilson R."/>
            <person name="Chao H."/>
            <person name="Schneider V."/>
            <person name="Ventura M."/>
            <person name="Kronenberg Z."/>
            <person name="Murali S."/>
            <person name="Gordon D."/>
            <person name="Cantsilieris S."/>
            <person name="Munson K."/>
            <person name="Nelson B."/>
            <person name="Raja A."/>
            <person name="Underwood J."/>
            <person name="Diekhans M."/>
            <person name="Fiddes I."/>
            <person name="Haussler D."/>
            <person name="Eichler E."/>
        </authorList>
    </citation>
    <scope>NUCLEOTIDE SEQUENCE [LARGE SCALE GENOMIC DNA]</scope>
    <source>
        <strain evidence="15">Yerkes chimp pedigree #C0471</strain>
    </source>
</reference>
<comment type="subcellular location">
    <subcellularLocation>
        <location evidence="1">Nucleus</location>
    </subcellularLocation>
</comment>
<feature type="non-terminal residue" evidence="15">
    <location>
        <position position="453"/>
    </location>
</feature>
<dbReference type="Proteomes" id="UP000236370">
    <property type="component" value="Unassembled WGS sequence"/>
</dbReference>
<evidence type="ECO:0000256" key="10">
    <source>
        <dbReference type="ARBA" id="ARBA00077459"/>
    </source>
</evidence>
<evidence type="ECO:0000256" key="8">
    <source>
        <dbReference type="ARBA" id="ARBA00056159"/>
    </source>
</evidence>
<dbReference type="GO" id="GO:0005634">
    <property type="term" value="C:nucleus"/>
    <property type="evidence" value="ECO:0007669"/>
    <property type="project" value="UniProtKB-SubCell"/>
</dbReference>
<evidence type="ECO:0000256" key="6">
    <source>
        <dbReference type="ARBA" id="ARBA00023163"/>
    </source>
</evidence>
<comment type="caution">
    <text evidence="15">The sequence shown here is derived from an EMBL/GenBank/DDBJ whole genome shotgun (WGS) entry which is preliminary data.</text>
</comment>
<keyword evidence="6" id="KW-0804">Transcription</keyword>
<dbReference type="InterPro" id="IPR000504">
    <property type="entry name" value="RRM_dom"/>
</dbReference>
<evidence type="ECO:0000256" key="1">
    <source>
        <dbReference type="ARBA" id="ARBA00004123"/>
    </source>
</evidence>
<dbReference type="EMBL" id="NBAG03000224">
    <property type="protein sequence ID" value="PNI74633.1"/>
    <property type="molecule type" value="Genomic_DNA"/>
</dbReference>
<proteinExistence type="predicted"/>
<evidence type="ECO:0000256" key="2">
    <source>
        <dbReference type="ARBA" id="ARBA00022491"/>
    </source>
</evidence>
<feature type="region of interest" description="Disordered" evidence="12">
    <location>
        <begin position="56"/>
        <end position="223"/>
    </location>
</feature>
<feature type="compositionally biased region" description="Basic and acidic residues" evidence="12">
    <location>
        <begin position="252"/>
        <end position="265"/>
    </location>
</feature>
<dbReference type="FunFam" id="3.30.70.330:FF:000238">
    <property type="entry name" value="SAFB-like transcription modulator isoform X2"/>
    <property type="match status" value="1"/>
</dbReference>
<feature type="compositionally biased region" description="Basic and acidic residues" evidence="12">
    <location>
        <begin position="336"/>
        <end position="352"/>
    </location>
</feature>
<dbReference type="InterPro" id="IPR036361">
    <property type="entry name" value="SAP_dom_sf"/>
</dbReference>
<evidence type="ECO:0000259" key="14">
    <source>
        <dbReference type="PROSITE" id="PS50800"/>
    </source>
</evidence>
<evidence type="ECO:0000256" key="5">
    <source>
        <dbReference type="ARBA" id="ARBA00023054"/>
    </source>
</evidence>
<dbReference type="SUPFAM" id="SSF68906">
    <property type="entry name" value="SAP domain"/>
    <property type="match status" value="1"/>
</dbReference>
<dbReference type="SMR" id="A0A2J8NS79"/>
<dbReference type="PROSITE" id="PS50102">
    <property type="entry name" value="RRM"/>
    <property type="match status" value="1"/>
</dbReference>
<keyword evidence="4" id="KW-0805">Transcription regulation</keyword>
<accession>A0A2J8NS79</accession>
<evidence type="ECO:0000256" key="4">
    <source>
        <dbReference type="ARBA" id="ARBA00023015"/>
    </source>
</evidence>
<dbReference type="SMART" id="SM00513">
    <property type="entry name" value="SAP"/>
    <property type="match status" value="1"/>
</dbReference>
<dbReference type="SMART" id="SM00360">
    <property type="entry name" value="RRM"/>
    <property type="match status" value="1"/>
</dbReference>
<dbReference type="Gene3D" id="1.10.720.30">
    <property type="entry name" value="SAP domain"/>
    <property type="match status" value="1"/>
</dbReference>
<feature type="region of interest" description="Disordered" evidence="12">
    <location>
        <begin position="250"/>
        <end position="369"/>
    </location>
</feature>
<dbReference type="FunFam" id="1.10.720.30:FF:000010">
    <property type="entry name" value="SAFB-like transcription modulator isoform X2"/>
    <property type="match status" value="1"/>
</dbReference>
<keyword evidence="5" id="KW-0175">Coiled coil</keyword>
<dbReference type="PROSITE" id="PS50800">
    <property type="entry name" value="SAP"/>
    <property type="match status" value="1"/>
</dbReference>
<feature type="compositionally biased region" description="Polar residues" evidence="12">
    <location>
        <begin position="324"/>
        <end position="333"/>
    </location>
</feature>